<accession>A0A8J5N904</accession>
<feature type="region of interest" description="Disordered" evidence="1">
    <location>
        <begin position="1"/>
        <end position="86"/>
    </location>
</feature>
<evidence type="ECO:0000313" key="3">
    <source>
        <dbReference type="Proteomes" id="UP000747542"/>
    </source>
</evidence>
<feature type="compositionally biased region" description="Basic and acidic residues" evidence="1">
    <location>
        <begin position="290"/>
        <end position="299"/>
    </location>
</feature>
<feature type="non-terminal residue" evidence="2">
    <location>
        <position position="1"/>
    </location>
</feature>
<evidence type="ECO:0000256" key="1">
    <source>
        <dbReference type="SAM" id="MobiDB-lite"/>
    </source>
</evidence>
<reference evidence="2" key="1">
    <citation type="journal article" date="2021" name="Sci. Adv.">
        <title>The American lobster genome reveals insights on longevity, neural, and immune adaptations.</title>
        <authorList>
            <person name="Polinski J.M."/>
            <person name="Zimin A.V."/>
            <person name="Clark K.F."/>
            <person name="Kohn A.B."/>
            <person name="Sadowski N."/>
            <person name="Timp W."/>
            <person name="Ptitsyn A."/>
            <person name="Khanna P."/>
            <person name="Romanova D.Y."/>
            <person name="Williams P."/>
            <person name="Greenwood S.J."/>
            <person name="Moroz L.L."/>
            <person name="Walt D.R."/>
            <person name="Bodnar A.G."/>
        </authorList>
    </citation>
    <scope>NUCLEOTIDE SEQUENCE</scope>
    <source>
        <strain evidence="2">GMGI-L3</strain>
    </source>
</reference>
<proteinExistence type="predicted"/>
<gene>
    <name evidence="2" type="primary">Pep-L</name>
    <name evidence="2" type="ORF">Hamer_G015234</name>
</gene>
<sequence>MPERYHIDTSFGSGSRRDRSGGMQRARETIDYGHGSSFSAARYRDGGGYGGAGSSSSSSNYGLGNSSSSYGPSSNYGSTSSYGGASSYDGPPSYSHSYNVTPNYGGNSSYGSSGYSSGQMVSPWETGMAPASVGINQGGYLPTPRGSSGGMMESGGPPTSNIVGAVNQLTQMGSTESKLALNILNAVLSTGPGDEGHPHNVDIGPPANKMRRMERDGGHGNHRGRTHSPPVRPPPVRKFPQRDQQYNPRRSWDNTSPHRGRGGYSYGTAGRLMVTNYQLRKTAKAKRGKPRPDTKENKGPAKNQKKVRSEATPAATAGTAGGQKGDKSEGDGSSASAGPKKSETKDDPKNGTEETEEAADDAENTEAMDTTENDEDKDMKAKKEAFVPREILKCHMCDVDNFYSINCYQKHLDSKAHKTTANAYHEQGASILEVLRAEAKLACQRQILKAWKNGARGNLMTCGKCQCKIAGSLQDHNKSVVHSLVAQYLKVKCCGHAYTIRGALEEHRLSLLHFKWQMEMEQEMKEREEKKMEVEGVSTEEDALQMFYDAVEKYKANNCEEEVTSDTIPPYDPAVPVGLHMIGTKSHYRCKVCPGPRFRMVDEQ</sequence>
<keyword evidence="3" id="KW-1185">Reference proteome</keyword>
<comment type="caution">
    <text evidence="2">The sequence shown here is derived from an EMBL/GenBank/DDBJ whole genome shotgun (WGS) entry which is preliminary data.</text>
</comment>
<feature type="compositionally biased region" description="Polar residues" evidence="1">
    <location>
        <begin position="242"/>
        <end position="257"/>
    </location>
</feature>
<dbReference type="EMBL" id="JAHLQT010006356">
    <property type="protein sequence ID" value="KAG7175024.1"/>
    <property type="molecule type" value="Genomic_DNA"/>
</dbReference>
<feature type="compositionally biased region" description="Basic and acidic residues" evidence="1">
    <location>
        <begin position="15"/>
        <end position="31"/>
    </location>
</feature>
<feature type="region of interest" description="Disordered" evidence="1">
    <location>
        <begin position="190"/>
        <end position="380"/>
    </location>
</feature>
<feature type="compositionally biased region" description="Acidic residues" evidence="1">
    <location>
        <begin position="353"/>
        <end position="376"/>
    </location>
</feature>
<feature type="compositionally biased region" description="Low complexity" evidence="1">
    <location>
        <begin position="54"/>
        <end position="86"/>
    </location>
</feature>
<name>A0A8J5N904_HOMAM</name>
<organism evidence="2 3">
    <name type="scientific">Homarus americanus</name>
    <name type="common">American lobster</name>
    <dbReference type="NCBI Taxonomy" id="6706"/>
    <lineage>
        <taxon>Eukaryota</taxon>
        <taxon>Metazoa</taxon>
        <taxon>Ecdysozoa</taxon>
        <taxon>Arthropoda</taxon>
        <taxon>Crustacea</taxon>
        <taxon>Multicrustacea</taxon>
        <taxon>Malacostraca</taxon>
        <taxon>Eumalacostraca</taxon>
        <taxon>Eucarida</taxon>
        <taxon>Decapoda</taxon>
        <taxon>Pleocyemata</taxon>
        <taxon>Astacidea</taxon>
        <taxon>Nephropoidea</taxon>
        <taxon>Nephropidae</taxon>
        <taxon>Homarus</taxon>
    </lineage>
</organism>
<evidence type="ECO:0000313" key="2">
    <source>
        <dbReference type="EMBL" id="KAG7175024.1"/>
    </source>
</evidence>
<protein>
    <submittedName>
        <fullName evidence="2">Zinc finger protein on ecdysone puffs-like</fullName>
    </submittedName>
</protein>
<dbReference type="AlphaFoldDB" id="A0A8J5N904"/>
<feature type="compositionally biased region" description="Basic and acidic residues" evidence="1">
    <location>
        <begin position="340"/>
        <end position="352"/>
    </location>
</feature>
<dbReference type="Proteomes" id="UP000747542">
    <property type="component" value="Unassembled WGS sequence"/>
</dbReference>